<dbReference type="Proteomes" id="UP001229313">
    <property type="component" value="Chromosome"/>
</dbReference>
<sequence>MPATHERAQTASAVFPHALALNAVNKTVDATTPADAGPIRVLHFAMRARRHDNACARRLRALRRSAAHCLLLLALLADLIALPAWSMGLPFAAPAASARCERAPSADATLAAAAQMTADFGDPSPHAPDLLDAASATGEHAECEPCVLPPPLRTPAPSRHNAALPELRQAARATPHGPDPRPPLA</sequence>
<accession>A0ABY9P430</accession>
<feature type="region of interest" description="Disordered" evidence="1">
    <location>
        <begin position="142"/>
        <end position="185"/>
    </location>
</feature>
<protein>
    <recommendedName>
        <fullName evidence="5">DUF2946 domain-containing protein</fullName>
    </recommendedName>
</protein>
<organism evidence="3 4">
    <name type="scientific">Lysobacter yananisis</name>
    <dbReference type="NCBI Taxonomy" id="1003114"/>
    <lineage>
        <taxon>Bacteria</taxon>
        <taxon>Pseudomonadati</taxon>
        <taxon>Pseudomonadota</taxon>
        <taxon>Gammaproteobacteria</taxon>
        <taxon>Lysobacterales</taxon>
        <taxon>Lysobacteraceae</taxon>
        <taxon>Lysobacter</taxon>
    </lineage>
</organism>
<gene>
    <name evidence="3" type="ORF">RDV84_17365</name>
</gene>
<evidence type="ECO:0000256" key="2">
    <source>
        <dbReference type="SAM" id="Phobius"/>
    </source>
</evidence>
<keyword evidence="2" id="KW-0812">Transmembrane</keyword>
<name>A0ABY9P430_9GAMM</name>
<evidence type="ECO:0000313" key="4">
    <source>
        <dbReference type="Proteomes" id="UP001229313"/>
    </source>
</evidence>
<evidence type="ECO:0000313" key="3">
    <source>
        <dbReference type="EMBL" id="WMT01731.1"/>
    </source>
</evidence>
<dbReference type="EMBL" id="CP133568">
    <property type="protein sequence ID" value="WMT01731.1"/>
    <property type="molecule type" value="Genomic_DNA"/>
</dbReference>
<feature type="transmembrane region" description="Helical" evidence="2">
    <location>
        <begin position="66"/>
        <end position="85"/>
    </location>
</feature>
<evidence type="ECO:0000256" key="1">
    <source>
        <dbReference type="SAM" id="MobiDB-lite"/>
    </source>
</evidence>
<keyword evidence="2" id="KW-0472">Membrane</keyword>
<reference evidence="3 4" key="1">
    <citation type="submission" date="2023-08" db="EMBL/GenBank/DDBJ databases">
        <title>The whole genome sequence of Lysobacter yananisis.</title>
        <authorList>
            <person name="Sun H."/>
        </authorList>
    </citation>
    <scope>NUCLEOTIDE SEQUENCE [LARGE SCALE GENOMIC DNA]</scope>
    <source>
        <strain evidence="3 4">SNNU513</strain>
    </source>
</reference>
<keyword evidence="4" id="KW-1185">Reference proteome</keyword>
<evidence type="ECO:0008006" key="5">
    <source>
        <dbReference type="Google" id="ProtNLM"/>
    </source>
</evidence>
<dbReference type="RefSeq" id="WP_309151045.1">
    <property type="nucleotide sequence ID" value="NZ_CP133568.1"/>
</dbReference>
<proteinExistence type="predicted"/>
<keyword evidence="2" id="KW-1133">Transmembrane helix</keyword>